<dbReference type="EMBL" id="QWDD01000003">
    <property type="protein sequence ID" value="RNJ48169.1"/>
    <property type="molecule type" value="Genomic_DNA"/>
</dbReference>
<dbReference type="Proteomes" id="UP000268623">
    <property type="component" value="Unassembled WGS sequence"/>
</dbReference>
<dbReference type="AlphaFoldDB" id="A0A3M9XJ66"/>
<dbReference type="OrthoDB" id="8450192at2"/>
<accession>A0A3M9XJ66</accession>
<feature type="transmembrane region" description="Helical" evidence="1">
    <location>
        <begin position="25"/>
        <end position="41"/>
    </location>
</feature>
<keyword evidence="1" id="KW-1133">Transmembrane helix</keyword>
<proteinExistence type="predicted"/>
<gene>
    <name evidence="2" type="ORF">D1O30_20340</name>
</gene>
<name>A0A3M9XJ66_9HYPH</name>
<sequence>MKERMAPCCVDSSADWRPLNAAQRWARLIVGVALLSLALALPSSAAVWIALAIVAGWLGATHVLAAAMAYPGCPELGAAPSLLLGRWVKISCSPWRWLDARFRLTAR</sequence>
<protein>
    <submittedName>
        <fullName evidence="2">Uncharacterized protein</fullName>
    </submittedName>
</protein>
<evidence type="ECO:0000313" key="3">
    <source>
        <dbReference type="Proteomes" id="UP000268623"/>
    </source>
</evidence>
<comment type="caution">
    <text evidence="2">The sequence shown here is derived from an EMBL/GenBank/DDBJ whole genome shotgun (WGS) entry which is preliminary data.</text>
</comment>
<organism evidence="2 3">
    <name type="scientific">Methylocystis hirsuta</name>
    <dbReference type="NCBI Taxonomy" id="369798"/>
    <lineage>
        <taxon>Bacteria</taxon>
        <taxon>Pseudomonadati</taxon>
        <taxon>Pseudomonadota</taxon>
        <taxon>Alphaproteobacteria</taxon>
        <taxon>Hyphomicrobiales</taxon>
        <taxon>Methylocystaceae</taxon>
        <taxon>Methylocystis</taxon>
    </lineage>
</organism>
<dbReference type="RefSeq" id="WP_123177913.1">
    <property type="nucleotide sequence ID" value="NZ_QWDD01000003.1"/>
</dbReference>
<keyword evidence="1" id="KW-0472">Membrane</keyword>
<evidence type="ECO:0000256" key="1">
    <source>
        <dbReference type="SAM" id="Phobius"/>
    </source>
</evidence>
<evidence type="ECO:0000313" key="2">
    <source>
        <dbReference type="EMBL" id="RNJ48169.1"/>
    </source>
</evidence>
<keyword evidence="1" id="KW-0812">Transmembrane</keyword>
<reference evidence="2 3" key="1">
    <citation type="submission" date="2018-08" db="EMBL/GenBank/DDBJ databases">
        <title>Genome sequence of Methylocystis hirsuta CSC1, a methanotroph able to accumulate PHAs.</title>
        <authorList>
            <person name="Bordel S."/>
            <person name="Rodriguez E."/>
            <person name="Gancedo J."/>
            <person name="Munoz R."/>
        </authorList>
    </citation>
    <scope>NUCLEOTIDE SEQUENCE [LARGE SCALE GENOMIC DNA]</scope>
    <source>
        <strain evidence="2 3">CSC1</strain>
    </source>
</reference>
<keyword evidence="3" id="KW-1185">Reference proteome</keyword>